<reference evidence="1 2" key="1">
    <citation type="submission" date="2009-12" db="EMBL/GenBank/DDBJ databases">
        <title>Genome Sequence of Prevotella buccalis ATCC 35310.</title>
        <authorList>
            <person name="Durkin A.S."/>
            <person name="Madupu R."/>
            <person name="Torralba M."/>
            <person name="Methe B."/>
            <person name="Sutton G."/>
            <person name="Strausberg R.L."/>
            <person name="Nelson K.E."/>
        </authorList>
    </citation>
    <scope>NUCLEOTIDE SEQUENCE [LARGE SCALE GENOMIC DNA]</scope>
    <source>
        <strain evidence="1 2">ATCC 35310</strain>
    </source>
</reference>
<dbReference type="EMBL" id="ADEG01000041">
    <property type="protein sequence ID" value="EFA92456.1"/>
    <property type="molecule type" value="Genomic_DNA"/>
</dbReference>
<name>D1W4S5_9BACT</name>
<evidence type="ECO:0000313" key="1">
    <source>
        <dbReference type="EMBL" id="EFA92456.1"/>
    </source>
</evidence>
<dbReference type="AlphaFoldDB" id="D1W4S5"/>
<evidence type="ECO:0000313" key="2">
    <source>
        <dbReference type="Proteomes" id="UP000005283"/>
    </source>
</evidence>
<protein>
    <submittedName>
        <fullName evidence="1">Uncharacterized protein</fullName>
    </submittedName>
</protein>
<comment type="caution">
    <text evidence="1">The sequence shown here is derived from an EMBL/GenBank/DDBJ whole genome shotgun (WGS) entry which is preliminary data.</text>
</comment>
<keyword evidence="2" id="KW-1185">Reference proteome</keyword>
<organism evidence="1 2">
    <name type="scientific">Hoylesella buccalis ATCC 35310</name>
    <dbReference type="NCBI Taxonomy" id="679190"/>
    <lineage>
        <taxon>Bacteria</taxon>
        <taxon>Pseudomonadati</taxon>
        <taxon>Bacteroidota</taxon>
        <taxon>Bacteroidia</taxon>
        <taxon>Bacteroidales</taxon>
        <taxon>Prevotellaceae</taxon>
        <taxon>Hoylesella</taxon>
    </lineage>
</organism>
<accession>D1W4S5</accession>
<sequence>MSFISRCRLIRVVFCHCRCHYFYCKDNEIFFANKNHPKKLIQFYNID</sequence>
<dbReference type="Proteomes" id="UP000005283">
    <property type="component" value="Unassembled WGS sequence"/>
</dbReference>
<gene>
    <name evidence="1" type="ORF">HMPREF0650_2153</name>
</gene>
<proteinExistence type="predicted"/>